<gene>
    <name evidence="3" type="ORF">SPMU_05800</name>
</gene>
<keyword evidence="2" id="KW-0472">Membrane</keyword>
<keyword evidence="2" id="KW-1133">Transmembrane helix</keyword>
<evidence type="ECO:0000256" key="1">
    <source>
        <dbReference type="SAM" id="Coils"/>
    </source>
</evidence>
<dbReference type="AlphaFoldDB" id="A0A245ZR85"/>
<comment type="caution">
    <text evidence="3">The sequence shown here is derived from an EMBL/GenBank/DDBJ whole genome shotgun (WGS) entry which is preliminary data.</text>
</comment>
<keyword evidence="4" id="KW-1185">Reference proteome</keyword>
<dbReference type="OrthoDB" id="7472820at2"/>
<dbReference type="Proteomes" id="UP000197783">
    <property type="component" value="Unassembled WGS sequence"/>
</dbReference>
<evidence type="ECO:0000313" key="4">
    <source>
        <dbReference type="Proteomes" id="UP000197783"/>
    </source>
</evidence>
<evidence type="ECO:0000256" key="2">
    <source>
        <dbReference type="SAM" id="Phobius"/>
    </source>
</evidence>
<keyword evidence="1" id="KW-0175">Coiled coil</keyword>
<sequence length="98" mass="11045">MNVGGPFFVLAIVMIATGAWLVNNWIRAKHGYSISDDWGRNIGKDVPEATRKVELLTGENERLTGMVTRLEERIAVLERIATDPATRTAHEIEQLRTR</sequence>
<feature type="transmembrane region" description="Helical" evidence="2">
    <location>
        <begin position="6"/>
        <end position="26"/>
    </location>
</feature>
<keyword evidence="2" id="KW-0812">Transmembrane</keyword>
<reference evidence="3 4" key="1">
    <citation type="submission" date="2017-03" db="EMBL/GenBank/DDBJ databases">
        <title>Genome sequence of Sphingomonas mucosissima DSM 17494.</title>
        <authorList>
            <person name="Poehlein A."/>
            <person name="Wuebbeler J.H."/>
            <person name="Steinbuechel A."/>
            <person name="Daniel R."/>
        </authorList>
    </citation>
    <scope>NUCLEOTIDE SEQUENCE [LARGE SCALE GENOMIC DNA]</scope>
    <source>
        <strain evidence="3 4">DSM 17494</strain>
    </source>
</reference>
<protein>
    <submittedName>
        <fullName evidence="3">Uncharacterized protein</fullName>
    </submittedName>
</protein>
<name>A0A245ZR85_9SPHN</name>
<organism evidence="3 4">
    <name type="scientific">Sphingomonas mucosissima</name>
    <dbReference type="NCBI Taxonomy" id="370959"/>
    <lineage>
        <taxon>Bacteria</taxon>
        <taxon>Pseudomonadati</taxon>
        <taxon>Pseudomonadota</taxon>
        <taxon>Alphaproteobacteria</taxon>
        <taxon>Sphingomonadales</taxon>
        <taxon>Sphingomonadaceae</taxon>
        <taxon>Sphingomonas</taxon>
    </lineage>
</organism>
<dbReference type="RefSeq" id="WP_088331753.1">
    <property type="nucleotide sequence ID" value="NZ_NBBJ01000001.1"/>
</dbReference>
<proteinExistence type="predicted"/>
<evidence type="ECO:0000313" key="3">
    <source>
        <dbReference type="EMBL" id="OWK32258.1"/>
    </source>
</evidence>
<accession>A0A245ZR85</accession>
<dbReference type="EMBL" id="NBBJ01000001">
    <property type="protein sequence ID" value="OWK32258.1"/>
    <property type="molecule type" value="Genomic_DNA"/>
</dbReference>
<feature type="coiled-coil region" evidence="1">
    <location>
        <begin position="53"/>
        <end position="80"/>
    </location>
</feature>